<dbReference type="PANTHER" id="PTHR37299:SF1">
    <property type="entry name" value="STAGE 0 SPORULATION PROTEIN A HOMOLOG"/>
    <property type="match status" value="1"/>
</dbReference>
<evidence type="ECO:0000313" key="5">
    <source>
        <dbReference type="Proteomes" id="UP000252733"/>
    </source>
</evidence>
<dbReference type="PROSITE" id="PS50110">
    <property type="entry name" value="RESPONSE_REGULATORY"/>
    <property type="match status" value="1"/>
</dbReference>
<dbReference type="InterPro" id="IPR007492">
    <property type="entry name" value="LytTR_DNA-bd_dom"/>
</dbReference>
<dbReference type="Gene3D" id="3.40.50.2300">
    <property type="match status" value="1"/>
</dbReference>
<feature type="modified residue" description="4-aspartylphosphate" evidence="1">
    <location>
        <position position="59"/>
    </location>
</feature>
<reference evidence="4 5" key="1">
    <citation type="submission" date="2018-07" db="EMBL/GenBank/DDBJ databases">
        <title>Freshwater and sediment microbial communities from various areas in North America, analyzing microbe dynamics in response to fracking.</title>
        <authorList>
            <person name="Lamendella R."/>
        </authorList>
    </citation>
    <scope>NUCLEOTIDE SEQUENCE [LARGE SCALE GENOMIC DNA]</scope>
    <source>
        <strain evidence="4 5">160A</strain>
    </source>
</reference>
<keyword evidence="1" id="KW-0597">Phosphoprotein</keyword>
<dbReference type="SMART" id="SM00850">
    <property type="entry name" value="LytTR"/>
    <property type="match status" value="1"/>
</dbReference>
<keyword evidence="5" id="KW-1185">Reference proteome</keyword>
<dbReference type="PROSITE" id="PS50930">
    <property type="entry name" value="HTH_LYTTR"/>
    <property type="match status" value="1"/>
</dbReference>
<dbReference type="PANTHER" id="PTHR37299">
    <property type="entry name" value="TRANSCRIPTIONAL REGULATOR-RELATED"/>
    <property type="match status" value="1"/>
</dbReference>
<dbReference type="InterPro" id="IPR046947">
    <property type="entry name" value="LytR-like"/>
</dbReference>
<organism evidence="4 5">
    <name type="scientific">Marinilabilia salmonicolor</name>
    <dbReference type="NCBI Taxonomy" id="989"/>
    <lineage>
        <taxon>Bacteria</taxon>
        <taxon>Pseudomonadati</taxon>
        <taxon>Bacteroidota</taxon>
        <taxon>Bacteroidia</taxon>
        <taxon>Marinilabiliales</taxon>
        <taxon>Marinilabiliaceae</taxon>
        <taxon>Marinilabilia</taxon>
    </lineage>
</organism>
<feature type="domain" description="Response regulatory" evidence="2">
    <location>
        <begin position="8"/>
        <end position="121"/>
    </location>
</feature>
<dbReference type="SUPFAM" id="SSF52172">
    <property type="entry name" value="CheY-like"/>
    <property type="match status" value="1"/>
</dbReference>
<evidence type="ECO:0000256" key="1">
    <source>
        <dbReference type="PROSITE-ProRule" id="PRU00169"/>
    </source>
</evidence>
<dbReference type="InterPro" id="IPR001789">
    <property type="entry name" value="Sig_transdc_resp-reg_receiver"/>
</dbReference>
<comment type="caution">
    <text evidence="4">The sequence shown here is derived from an EMBL/GenBank/DDBJ whole genome shotgun (WGS) entry which is preliminary data.</text>
</comment>
<dbReference type="SMART" id="SM00448">
    <property type="entry name" value="REC"/>
    <property type="match status" value="1"/>
</dbReference>
<evidence type="ECO:0000259" key="3">
    <source>
        <dbReference type="PROSITE" id="PS50930"/>
    </source>
</evidence>
<dbReference type="EMBL" id="QPIZ01000022">
    <property type="protein sequence ID" value="RCW30370.1"/>
    <property type="molecule type" value="Genomic_DNA"/>
</dbReference>
<protein>
    <submittedName>
        <fullName evidence="4">LytTR family two component transcriptional regulator</fullName>
    </submittedName>
</protein>
<dbReference type="Pfam" id="PF04397">
    <property type="entry name" value="LytTR"/>
    <property type="match status" value="1"/>
</dbReference>
<evidence type="ECO:0000313" key="4">
    <source>
        <dbReference type="EMBL" id="RCW30370.1"/>
    </source>
</evidence>
<dbReference type="Proteomes" id="UP000252733">
    <property type="component" value="Unassembled WGS sequence"/>
</dbReference>
<feature type="domain" description="HTH LytTR-type" evidence="3">
    <location>
        <begin position="154"/>
        <end position="224"/>
    </location>
</feature>
<dbReference type="InterPro" id="IPR011006">
    <property type="entry name" value="CheY-like_superfamily"/>
</dbReference>
<dbReference type="GO" id="GO:0000156">
    <property type="term" value="F:phosphorelay response regulator activity"/>
    <property type="evidence" value="ECO:0007669"/>
    <property type="project" value="InterPro"/>
</dbReference>
<proteinExistence type="predicted"/>
<name>A0A368UQS1_9BACT</name>
<dbReference type="Gene3D" id="2.40.50.1020">
    <property type="entry name" value="LytTr DNA-binding domain"/>
    <property type="match status" value="1"/>
</dbReference>
<sequence length="254" mass="29122">MAAQGKYNCIVIDDEFLARKLMADYISKIPQFNLIDSFDSPMAAIDTISNGEIDVIFTDIEMPDMSGMDFIKNLMVPHGPLIVFVTAYPQYAVQGFEVNAVEYLLKPVSFPRFVKAVNKIITILNYRQKYKELESPAEKPTVQDTPAEDAKNFIIVKSDRRMVKLLYDDILYIEGALEYVTFHTHTSKYMGLFSLRKLEQELPAERFMRIHKSYIVALDKVREINGNLVKVGEHTISVSKMMKPKLLNYFAGKK</sequence>
<dbReference type="RefSeq" id="WP_114437625.1">
    <property type="nucleotide sequence ID" value="NZ_QPIZ01000022.1"/>
</dbReference>
<accession>A0A368UQS1</accession>
<evidence type="ECO:0000259" key="2">
    <source>
        <dbReference type="PROSITE" id="PS50110"/>
    </source>
</evidence>
<dbReference type="AlphaFoldDB" id="A0A368UQS1"/>
<dbReference type="GO" id="GO:0003677">
    <property type="term" value="F:DNA binding"/>
    <property type="evidence" value="ECO:0007669"/>
    <property type="project" value="InterPro"/>
</dbReference>
<dbReference type="Pfam" id="PF00072">
    <property type="entry name" value="Response_reg"/>
    <property type="match status" value="1"/>
</dbReference>
<gene>
    <name evidence="4" type="ORF">DFO77_12220</name>
</gene>